<dbReference type="InterPro" id="IPR003593">
    <property type="entry name" value="AAA+_ATPase"/>
</dbReference>
<sequence length="191" mass="20949">MTSSYRHVALMGPPGVGKTTFIKKVVGHLQEGGLTCQGFYTEEVRQEGSRTGFDVVTLEGQRGILARVSPEDSVRQGPRVGKYAVDVASFESLALPALHTELSRPAVLVLDEVGKMEMFSDDFVKGVRQAISSPSSTILATIPIPKGKPIPLVEEIRRNHSFLVVHLTRSNRDDPTLQEKIMNILRASLKI</sequence>
<proteinExistence type="inferred from homology"/>
<evidence type="ECO:0000256" key="2">
    <source>
        <dbReference type="ARBA" id="ARBA00022801"/>
    </source>
</evidence>
<dbReference type="InterPro" id="IPR027417">
    <property type="entry name" value="P-loop_NTPase"/>
</dbReference>
<dbReference type="CDD" id="cd19482">
    <property type="entry name" value="RecA-like_Thep1"/>
    <property type="match status" value="1"/>
</dbReference>
<dbReference type="Gene3D" id="3.40.50.300">
    <property type="entry name" value="P-loop containing nucleotide triphosphate hydrolases"/>
    <property type="match status" value="1"/>
</dbReference>
<dbReference type="SUPFAM" id="SSF52540">
    <property type="entry name" value="P-loop containing nucleoside triphosphate hydrolases"/>
    <property type="match status" value="1"/>
</dbReference>
<dbReference type="HAMAP" id="MF_00796">
    <property type="entry name" value="NTPase_1"/>
    <property type="match status" value="1"/>
</dbReference>
<evidence type="ECO:0000259" key="4">
    <source>
        <dbReference type="SMART" id="SM00382"/>
    </source>
</evidence>
<keyword evidence="2" id="KW-0378">Hydrolase</keyword>
<organism evidence="5">
    <name type="scientific">Scylla olivacea</name>
    <name type="common">Orange mud crab</name>
    <name type="synonym">Cancer olivacea</name>
    <dbReference type="NCBI Taxonomy" id="85551"/>
    <lineage>
        <taxon>Eukaryota</taxon>
        <taxon>Metazoa</taxon>
        <taxon>Ecdysozoa</taxon>
        <taxon>Arthropoda</taxon>
        <taxon>Crustacea</taxon>
        <taxon>Multicrustacea</taxon>
        <taxon>Malacostraca</taxon>
        <taxon>Eumalacostraca</taxon>
        <taxon>Eucarida</taxon>
        <taxon>Decapoda</taxon>
        <taxon>Pleocyemata</taxon>
        <taxon>Brachyura</taxon>
        <taxon>Eubrachyura</taxon>
        <taxon>Portunoidea</taxon>
        <taxon>Portunidae</taxon>
        <taxon>Portuninae</taxon>
        <taxon>Scylla</taxon>
    </lineage>
</organism>
<dbReference type="EMBL" id="GDRN01055236">
    <property type="protein sequence ID" value="JAI66001.1"/>
    <property type="molecule type" value="Transcribed_RNA"/>
</dbReference>
<dbReference type="Pfam" id="PF03266">
    <property type="entry name" value="NTPase_1"/>
    <property type="match status" value="1"/>
</dbReference>
<keyword evidence="3" id="KW-0067">ATP-binding</keyword>
<feature type="domain" description="AAA+ ATPase" evidence="4">
    <location>
        <begin position="4"/>
        <end position="171"/>
    </location>
</feature>
<dbReference type="PANTHER" id="PTHR43146:SF1">
    <property type="entry name" value="CANCER-RELATED NUCLEOSIDE-TRIPHOSPHATASE"/>
    <property type="match status" value="1"/>
</dbReference>
<dbReference type="SMART" id="SM00382">
    <property type="entry name" value="AAA"/>
    <property type="match status" value="1"/>
</dbReference>
<evidence type="ECO:0000313" key="5">
    <source>
        <dbReference type="EMBL" id="JAI66001.1"/>
    </source>
</evidence>
<reference evidence="5" key="1">
    <citation type="submission" date="2015-09" db="EMBL/GenBank/DDBJ databases">
        <title>Scylla olivacea transcriptome.</title>
        <authorList>
            <person name="Ikhwanuddin M."/>
        </authorList>
    </citation>
    <scope>NUCLEOTIDE SEQUENCE</scope>
</reference>
<evidence type="ECO:0000256" key="1">
    <source>
        <dbReference type="ARBA" id="ARBA00022741"/>
    </source>
</evidence>
<evidence type="ECO:0000256" key="3">
    <source>
        <dbReference type="ARBA" id="ARBA00022840"/>
    </source>
</evidence>
<dbReference type="GO" id="GO:0005524">
    <property type="term" value="F:ATP binding"/>
    <property type="evidence" value="ECO:0007669"/>
    <property type="project" value="UniProtKB-KW"/>
</dbReference>
<keyword evidence="1" id="KW-0547">Nucleotide-binding</keyword>
<dbReference type="PANTHER" id="PTHR43146">
    <property type="entry name" value="CANCER-RELATED NUCLEOSIDE-TRIPHOSPHATASE"/>
    <property type="match status" value="1"/>
</dbReference>
<accession>A0A0P4WBG2</accession>
<dbReference type="GO" id="GO:0017111">
    <property type="term" value="F:ribonucleoside triphosphate phosphatase activity"/>
    <property type="evidence" value="ECO:0007669"/>
    <property type="project" value="InterPro"/>
</dbReference>
<dbReference type="AlphaFoldDB" id="A0A0P4WBG2"/>
<dbReference type="InterPro" id="IPR004948">
    <property type="entry name" value="Nuc-triphosphatase_THEP1"/>
</dbReference>
<name>A0A0P4WBG2_SCYOL</name>
<protein>
    <recommendedName>
        <fullName evidence="4">AAA+ ATPase domain-containing protein</fullName>
    </recommendedName>
</protein>